<dbReference type="RefSeq" id="XP_069233260.1">
    <property type="nucleotide sequence ID" value="XM_069369719.1"/>
</dbReference>
<evidence type="ECO:0008006" key="3">
    <source>
        <dbReference type="Google" id="ProtNLM"/>
    </source>
</evidence>
<dbReference type="Proteomes" id="UP000803884">
    <property type="component" value="Unassembled WGS sequence"/>
</dbReference>
<evidence type="ECO:0000313" key="2">
    <source>
        <dbReference type="Proteomes" id="UP000803884"/>
    </source>
</evidence>
<gene>
    <name evidence="1" type="ORF">WHR41_01113</name>
</gene>
<protein>
    <recommendedName>
        <fullName evidence="3">SprT-like domain-containing protein</fullName>
    </recommendedName>
</protein>
<dbReference type="GO" id="GO:0006950">
    <property type="term" value="P:response to stress"/>
    <property type="evidence" value="ECO:0007669"/>
    <property type="project" value="UniProtKB-ARBA"/>
</dbReference>
<keyword evidence="2" id="KW-1185">Reference proteome</keyword>
<dbReference type="AlphaFoldDB" id="A0AB34L491"/>
<comment type="caution">
    <text evidence="1">The sequence shown here is derived from an EMBL/GenBank/DDBJ whole genome shotgun (WGS) entry which is preliminary data.</text>
</comment>
<dbReference type="GeneID" id="96002557"/>
<evidence type="ECO:0000313" key="1">
    <source>
        <dbReference type="EMBL" id="KAL1590155.1"/>
    </source>
</evidence>
<sequence length="679" mass="77217">MPLRYYDDLIPLHHLDADPHLLSPVVYRRNRSCRDDRYYPYDFKHRRRRNDDGVSKVHTTLEELTSPSLADRSGDLGWTIDYATAFCYKHLNGNRPCIVDTIDLARQAPLNKKGPFLLFDALDRALFQGKLKGMVYLKWRALSDSSPGVTSVPGIRDTRICIELNSRPYEEQDAELDDLLEALIHQMIHAYFLVCCGAQSKDSEQDGRLLDGLHFGVLLSTIKEISEECEDGPLRLIFYAHRRRGCSKGAHGYASHGFEMGDYNDDRHCGRRPYIAMDSHGGALGPPPADGQSHCMHDNRRFRGADIRNWQITHYAPAIELEMDKKGAVVHDLDRKGAIVTVERLRGPHSSTYVELVWDDKRVMVSRAKVLEFESLKKVGKKEGKFELVIPQCELRLLKCVWDFINHRFYAREEVISLDIATPHYPAEARGPPIIVHKHGTTCAPGLLSLLDHIRIFKIAESIKFTELVHYALQRLYSLPSTSEDPIPALKEIYNEDDKDKPIHSELHKWARQFLARTDEPPGALAYNHHYHPAPRGASNYEKLLTIHGPRFTALYHANSALKDDSKLVVAQLSYPALLSDNPTLGVPAPLPSAPYAPRLLRRRSFDPLPLLQDGSGHATPLSLASFAGPLEELGATGPPYYDYFSRRSGRRRRVNALTGERFTLGRERWRDWELYDLA</sequence>
<dbReference type="EMBL" id="JAAQHG020000003">
    <property type="protein sequence ID" value="KAL1590155.1"/>
    <property type="molecule type" value="Genomic_DNA"/>
</dbReference>
<name>A0AB34L491_9PEZI</name>
<reference evidence="1 2" key="1">
    <citation type="journal article" date="2020" name="Microbiol. Resour. Announc.">
        <title>Draft Genome Sequence of a Cladosporium Species Isolated from the Mesophotic Ascidian Didemnum maculosum.</title>
        <authorList>
            <person name="Gioti A."/>
            <person name="Siaperas R."/>
            <person name="Nikolaivits E."/>
            <person name="Le Goff G."/>
            <person name="Ouazzani J."/>
            <person name="Kotoulas G."/>
            <person name="Topakas E."/>
        </authorList>
    </citation>
    <scope>NUCLEOTIDE SEQUENCE [LARGE SCALE GENOMIC DNA]</scope>
    <source>
        <strain evidence="1 2">TM138-S3</strain>
    </source>
</reference>
<accession>A0AB34L491</accession>
<organism evidence="1 2">
    <name type="scientific">Cladosporium halotolerans</name>
    <dbReference type="NCBI Taxonomy" id="1052096"/>
    <lineage>
        <taxon>Eukaryota</taxon>
        <taxon>Fungi</taxon>
        <taxon>Dikarya</taxon>
        <taxon>Ascomycota</taxon>
        <taxon>Pezizomycotina</taxon>
        <taxon>Dothideomycetes</taxon>
        <taxon>Dothideomycetidae</taxon>
        <taxon>Cladosporiales</taxon>
        <taxon>Cladosporiaceae</taxon>
        <taxon>Cladosporium</taxon>
    </lineage>
</organism>
<proteinExistence type="predicted"/>